<proteinExistence type="predicted"/>
<feature type="domain" description="Response regulatory" evidence="5">
    <location>
        <begin position="4"/>
        <end position="120"/>
    </location>
</feature>
<dbReference type="PRINTS" id="PR00038">
    <property type="entry name" value="HTHLUXR"/>
</dbReference>
<organism evidence="6 7">
    <name type="scientific">Flavihumibacter fluminis</name>
    <dbReference type="NCBI Taxonomy" id="2909236"/>
    <lineage>
        <taxon>Bacteria</taxon>
        <taxon>Pseudomonadati</taxon>
        <taxon>Bacteroidota</taxon>
        <taxon>Chitinophagia</taxon>
        <taxon>Chitinophagales</taxon>
        <taxon>Chitinophagaceae</taxon>
        <taxon>Flavihumibacter</taxon>
    </lineage>
</organism>
<keyword evidence="1 3" id="KW-0597">Phosphoprotein</keyword>
<dbReference type="InterPro" id="IPR001789">
    <property type="entry name" value="Sig_transdc_resp-reg_receiver"/>
</dbReference>
<dbReference type="InterPro" id="IPR000792">
    <property type="entry name" value="Tscrpt_reg_LuxR_C"/>
</dbReference>
<evidence type="ECO:0000256" key="3">
    <source>
        <dbReference type="PROSITE-ProRule" id="PRU00169"/>
    </source>
</evidence>
<dbReference type="InterPro" id="IPR016032">
    <property type="entry name" value="Sig_transdc_resp-reg_C-effctor"/>
</dbReference>
<dbReference type="PROSITE" id="PS00622">
    <property type="entry name" value="HTH_LUXR_1"/>
    <property type="match status" value="1"/>
</dbReference>
<dbReference type="CDD" id="cd06170">
    <property type="entry name" value="LuxR_C_like"/>
    <property type="match status" value="1"/>
</dbReference>
<dbReference type="SUPFAM" id="SSF46894">
    <property type="entry name" value="C-terminal effector domain of the bipartite response regulators"/>
    <property type="match status" value="1"/>
</dbReference>
<dbReference type="SMART" id="SM00448">
    <property type="entry name" value="REC"/>
    <property type="match status" value="1"/>
</dbReference>
<dbReference type="Proteomes" id="UP001200145">
    <property type="component" value="Unassembled WGS sequence"/>
</dbReference>
<dbReference type="InterPro" id="IPR011006">
    <property type="entry name" value="CheY-like_superfamily"/>
</dbReference>
<evidence type="ECO:0000313" key="7">
    <source>
        <dbReference type="Proteomes" id="UP001200145"/>
    </source>
</evidence>
<reference evidence="6 7" key="1">
    <citation type="submission" date="2022-01" db="EMBL/GenBank/DDBJ databases">
        <title>Flavihumibacter sp. nov., isolated from sediment of a river.</title>
        <authorList>
            <person name="Liu H."/>
        </authorList>
    </citation>
    <scope>NUCLEOTIDE SEQUENCE [LARGE SCALE GENOMIC DNA]</scope>
    <source>
        <strain evidence="6 7">RY-1</strain>
    </source>
</reference>
<feature type="modified residue" description="4-aspartylphosphate" evidence="3">
    <location>
        <position position="55"/>
    </location>
</feature>
<gene>
    <name evidence="6" type="ORF">L0U88_08350</name>
</gene>
<accession>A0ABS9BGA7</accession>
<dbReference type="SUPFAM" id="SSF52172">
    <property type="entry name" value="CheY-like"/>
    <property type="match status" value="1"/>
</dbReference>
<dbReference type="PROSITE" id="PS50110">
    <property type="entry name" value="RESPONSE_REGULATORY"/>
    <property type="match status" value="1"/>
</dbReference>
<feature type="domain" description="HTH luxR-type" evidence="4">
    <location>
        <begin position="150"/>
        <end position="215"/>
    </location>
</feature>
<dbReference type="SMART" id="SM00421">
    <property type="entry name" value="HTH_LUXR"/>
    <property type="match status" value="1"/>
</dbReference>
<keyword evidence="2" id="KW-0238">DNA-binding</keyword>
<dbReference type="EMBL" id="JAKEVY010000002">
    <property type="protein sequence ID" value="MCF1714632.1"/>
    <property type="molecule type" value="Genomic_DNA"/>
</dbReference>
<evidence type="ECO:0000256" key="1">
    <source>
        <dbReference type="ARBA" id="ARBA00022553"/>
    </source>
</evidence>
<protein>
    <submittedName>
        <fullName evidence="6">Response regulator transcription factor</fullName>
    </submittedName>
</protein>
<dbReference type="CDD" id="cd17535">
    <property type="entry name" value="REC_NarL-like"/>
    <property type="match status" value="1"/>
</dbReference>
<dbReference type="Gene3D" id="3.40.50.2300">
    <property type="match status" value="1"/>
</dbReference>
<keyword evidence="7" id="KW-1185">Reference proteome</keyword>
<evidence type="ECO:0000259" key="4">
    <source>
        <dbReference type="PROSITE" id="PS50043"/>
    </source>
</evidence>
<name>A0ABS9BGA7_9BACT</name>
<evidence type="ECO:0000256" key="2">
    <source>
        <dbReference type="ARBA" id="ARBA00023125"/>
    </source>
</evidence>
<comment type="caution">
    <text evidence="6">The sequence shown here is derived from an EMBL/GenBank/DDBJ whole genome shotgun (WGS) entry which is preliminary data.</text>
</comment>
<dbReference type="PROSITE" id="PS50043">
    <property type="entry name" value="HTH_LUXR_2"/>
    <property type="match status" value="1"/>
</dbReference>
<dbReference type="Pfam" id="PF00072">
    <property type="entry name" value="Response_reg"/>
    <property type="match status" value="1"/>
</dbReference>
<evidence type="ECO:0000313" key="6">
    <source>
        <dbReference type="EMBL" id="MCF1714632.1"/>
    </source>
</evidence>
<dbReference type="Pfam" id="PF00196">
    <property type="entry name" value="GerE"/>
    <property type="match status" value="1"/>
</dbReference>
<dbReference type="RefSeq" id="WP_234865477.1">
    <property type="nucleotide sequence ID" value="NZ_JAKEVY010000002.1"/>
</dbReference>
<dbReference type="PANTHER" id="PTHR43214">
    <property type="entry name" value="TWO-COMPONENT RESPONSE REGULATOR"/>
    <property type="match status" value="1"/>
</dbReference>
<sequence length="218" mass="23968">MSIKIAIAEDNARARISIVQKLAQDPTVEVCIEAGNGAELLEKMESQSVDLVLMDIEMPELNGIETTAHIAERYPHCKVIMLTTFDDDEKIFQSILAGASGYLLKDETGTELISFIQQTIAGGAAMSASIALKALNYIRAAEASKPKRPDQQADCHLTPREIELLELLKDGLGYKQIGASLEISEGTVRKHLENIYRKLQVNNKVSAINAAMRNNWIS</sequence>
<evidence type="ECO:0000259" key="5">
    <source>
        <dbReference type="PROSITE" id="PS50110"/>
    </source>
</evidence>
<dbReference type="InterPro" id="IPR039420">
    <property type="entry name" value="WalR-like"/>
</dbReference>
<dbReference type="InterPro" id="IPR058245">
    <property type="entry name" value="NreC/VraR/RcsB-like_REC"/>
</dbReference>